<evidence type="ECO:0000256" key="3">
    <source>
        <dbReference type="ARBA" id="ARBA00022741"/>
    </source>
</evidence>
<feature type="binding site" evidence="8">
    <location>
        <position position="127"/>
    </location>
    <ligand>
        <name>L-histidine</name>
        <dbReference type="ChEBI" id="CHEBI:57595"/>
    </ligand>
</feature>
<evidence type="ECO:0000256" key="8">
    <source>
        <dbReference type="PIRSR" id="PIRSR001549-1"/>
    </source>
</evidence>
<dbReference type="PANTHER" id="PTHR43707">
    <property type="entry name" value="HISTIDYL-TRNA SYNTHETASE"/>
    <property type="match status" value="1"/>
</dbReference>
<dbReference type="InterPro" id="IPR015807">
    <property type="entry name" value="His-tRNA-ligase"/>
</dbReference>
<dbReference type="InterPro" id="IPR004516">
    <property type="entry name" value="HisRS/HisZ"/>
</dbReference>
<protein>
    <recommendedName>
        <fullName evidence="7">Histidine--tRNA ligase</fullName>
        <ecNumber evidence="7">6.1.1.21</ecNumber>
    </recommendedName>
    <alternativeName>
        <fullName evidence="7">Histidyl-tRNA synthetase</fullName>
        <shortName evidence="7">HisRS</shortName>
    </alternativeName>
</protein>
<dbReference type="Proteomes" id="UP000606991">
    <property type="component" value="Unassembled WGS sequence"/>
</dbReference>
<dbReference type="AlphaFoldDB" id="A0A2W5ZEI4"/>
<dbReference type="Proteomes" id="UP000248724">
    <property type="component" value="Unassembled WGS sequence"/>
</dbReference>
<evidence type="ECO:0000313" key="12">
    <source>
        <dbReference type="Proteomes" id="UP000248724"/>
    </source>
</evidence>
<dbReference type="InterPro" id="IPR006195">
    <property type="entry name" value="aa-tRNA-synth_II"/>
</dbReference>
<dbReference type="GO" id="GO:0005524">
    <property type="term" value="F:ATP binding"/>
    <property type="evidence" value="ECO:0007669"/>
    <property type="project" value="UniProtKB-UniRule"/>
</dbReference>
<sequence>MSPIAPPRGTRDLLPAEAPAWRWFLETHAAVAGRHGYQLIDTPVFEATELFARGVGSGTDIVDKEMYTFVDRGGRSMTLRPEGTAPVLRAVLGAHLEQQRRPVRVYYAMAMFRYDRPQAGRQREFHQVGVEVIGERDPCYDAEVIEVAWRFMAELRIDGVELQLNSLGDSDDRLRYRAALVAYYTPLRESLCEDCQRRLDVNPLRLLDCKKDAKYNENAPLIGDHLSEASREYFDSVARHLDDAGIPYTRNQRLVRGLDYYAHTAFEFWHRSLQGAQNALGGGGRYDGLADELGFAATPGVGYALGIERLLTVAADQGVAPAPQPPAQLVICTTGGASAAEGRRLARELRNRTSVVADLTDRRLEKKLRDADRLGALLALLVGLDEGLVLRNLRTGVQQVVSADTVLDAVSAELLQAAQGPTA</sequence>
<dbReference type="Pfam" id="PF03129">
    <property type="entry name" value="HGTP_anticodon"/>
    <property type="match status" value="1"/>
</dbReference>
<evidence type="ECO:0000313" key="10">
    <source>
        <dbReference type="EMBL" id="MBJ7595627.1"/>
    </source>
</evidence>
<dbReference type="PANTHER" id="PTHR43707:SF1">
    <property type="entry name" value="HISTIDINE--TRNA LIGASE, MITOCHONDRIAL-RELATED"/>
    <property type="match status" value="1"/>
</dbReference>
<dbReference type="Gene3D" id="3.30.930.10">
    <property type="entry name" value="Bira Bifunctional Protein, Domain 2"/>
    <property type="match status" value="1"/>
</dbReference>
<evidence type="ECO:0000256" key="2">
    <source>
        <dbReference type="ARBA" id="ARBA00022490"/>
    </source>
</evidence>
<feature type="binding site" evidence="8">
    <location>
        <position position="113"/>
    </location>
    <ligand>
        <name>L-histidine</name>
        <dbReference type="ChEBI" id="CHEBI:57595"/>
    </ligand>
</feature>
<comment type="catalytic activity">
    <reaction evidence="6 7">
        <text>tRNA(His) + L-histidine + ATP = L-histidyl-tRNA(His) + AMP + diphosphate + H(+)</text>
        <dbReference type="Rhea" id="RHEA:17313"/>
        <dbReference type="Rhea" id="RHEA-COMP:9665"/>
        <dbReference type="Rhea" id="RHEA-COMP:9689"/>
        <dbReference type="ChEBI" id="CHEBI:15378"/>
        <dbReference type="ChEBI" id="CHEBI:30616"/>
        <dbReference type="ChEBI" id="CHEBI:33019"/>
        <dbReference type="ChEBI" id="CHEBI:57595"/>
        <dbReference type="ChEBI" id="CHEBI:78442"/>
        <dbReference type="ChEBI" id="CHEBI:78527"/>
        <dbReference type="ChEBI" id="CHEBI:456215"/>
        <dbReference type="EC" id="6.1.1.21"/>
    </reaction>
</comment>
<comment type="similarity">
    <text evidence="1 7">Belongs to the class-II aminoacyl-tRNA synthetase family.</text>
</comment>
<evidence type="ECO:0000256" key="5">
    <source>
        <dbReference type="ARBA" id="ARBA00023146"/>
    </source>
</evidence>
<dbReference type="PIRSF" id="PIRSF001549">
    <property type="entry name" value="His-tRNA_synth"/>
    <property type="match status" value="1"/>
</dbReference>
<dbReference type="RefSeq" id="WP_337312905.1">
    <property type="nucleotide sequence ID" value="NZ_JAEKNS010000126.1"/>
</dbReference>
<reference evidence="11 12" key="1">
    <citation type="journal article" date="2017" name="Nature">
        <title>Atmospheric trace gases support primary production in Antarctic desert surface soil.</title>
        <authorList>
            <person name="Ji M."/>
            <person name="Greening C."/>
            <person name="Vanwonterghem I."/>
            <person name="Carere C.R."/>
            <person name="Bay S.K."/>
            <person name="Steen J.A."/>
            <person name="Montgomery K."/>
            <person name="Lines T."/>
            <person name="Beardall J."/>
            <person name="van Dorst J."/>
            <person name="Snape I."/>
            <person name="Stott M.B."/>
            <person name="Hugenholtz P."/>
            <person name="Ferrari B.C."/>
        </authorList>
    </citation>
    <scope>NUCLEOTIDE SEQUENCE [LARGE SCALE GENOMIC DNA]</scope>
    <source>
        <strain evidence="11">RRmetagenome_bin12</strain>
    </source>
</reference>
<reference evidence="10 13" key="3">
    <citation type="submission" date="2020-10" db="EMBL/GenBank/DDBJ databases">
        <title>Ca. Dormibacterota MAGs.</title>
        <authorList>
            <person name="Montgomery K."/>
        </authorList>
    </citation>
    <scope>NUCLEOTIDE SEQUENCE [LARGE SCALE GENOMIC DNA]</scope>
    <source>
        <strain evidence="10">SC8812_S17_18</strain>
    </source>
</reference>
<comment type="subunit">
    <text evidence="7">Homodimer.</text>
</comment>
<dbReference type="GO" id="GO:0005737">
    <property type="term" value="C:cytoplasm"/>
    <property type="evidence" value="ECO:0007669"/>
    <property type="project" value="UniProtKB-SubCell"/>
</dbReference>
<dbReference type="CDD" id="cd00773">
    <property type="entry name" value="HisRS-like_core"/>
    <property type="match status" value="1"/>
</dbReference>
<accession>A0A934NAT2</accession>
<dbReference type="Gene3D" id="3.40.50.800">
    <property type="entry name" value="Anticodon-binding domain"/>
    <property type="match status" value="1"/>
</dbReference>
<dbReference type="InterPro" id="IPR045864">
    <property type="entry name" value="aa-tRNA-synth_II/BPL/LPL"/>
</dbReference>
<keyword evidence="7" id="KW-0648">Protein biosynthesis</keyword>
<dbReference type="InterPro" id="IPR041715">
    <property type="entry name" value="HisRS-like_core"/>
</dbReference>
<evidence type="ECO:0000313" key="11">
    <source>
        <dbReference type="EMBL" id="PZR81226.1"/>
    </source>
</evidence>
<evidence type="ECO:0000256" key="4">
    <source>
        <dbReference type="ARBA" id="ARBA00022840"/>
    </source>
</evidence>
<evidence type="ECO:0000259" key="9">
    <source>
        <dbReference type="PROSITE" id="PS50862"/>
    </source>
</evidence>
<reference evidence="11" key="2">
    <citation type="submission" date="2018-05" db="EMBL/GenBank/DDBJ databases">
        <authorList>
            <person name="Ferrari B."/>
        </authorList>
    </citation>
    <scope>NUCLEOTIDE SEQUENCE</scope>
    <source>
        <strain evidence="11">RRmetagenome_bin12</strain>
    </source>
</reference>
<keyword evidence="7 11" id="KW-0436">Ligase</keyword>
<evidence type="ECO:0000256" key="1">
    <source>
        <dbReference type="ARBA" id="ARBA00008226"/>
    </source>
</evidence>
<dbReference type="EMBL" id="JAEKNS010000126">
    <property type="protein sequence ID" value="MBJ7595627.1"/>
    <property type="molecule type" value="Genomic_DNA"/>
</dbReference>
<dbReference type="NCBIfam" id="TIGR00442">
    <property type="entry name" value="hisS"/>
    <property type="match status" value="1"/>
</dbReference>
<dbReference type="PROSITE" id="PS50862">
    <property type="entry name" value="AA_TRNA_LIGASE_II"/>
    <property type="match status" value="1"/>
</dbReference>
<dbReference type="SUPFAM" id="SSF55681">
    <property type="entry name" value="Class II aaRS and biotin synthetases"/>
    <property type="match status" value="1"/>
</dbReference>
<dbReference type="Pfam" id="PF13393">
    <property type="entry name" value="tRNA-synt_His"/>
    <property type="match status" value="2"/>
</dbReference>
<evidence type="ECO:0000256" key="6">
    <source>
        <dbReference type="ARBA" id="ARBA00047639"/>
    </source>
</evidence>
<evidence type="ECO:0000313" key="13">
    <source>
        <dbReference type="Proteomes" id="UP000606991"/>
    </source>
</evidence>
<dbReference type="EMBL" id="QHBU01000119">
    <property type="protein sequence ID" value="PZR81226.1"/>
    <property type="molecule type" value="Genomic_DNA"/>
</dbReference>
<feature type="binding site" evidence="8">
    <location>
        <begin position="260"/>
        <end position="261"/>
    </location>
    <ligand>
        <name>L-histidine</name>
        <dbReference type="ChEBI" id="CHEBI:57595"/>
    </ligand>
</feature>
<comment type="caution">
    <text evidence="11">The sequence shown here is derived from an EMBL/GenBank/DDBJ whole genome shotgun (WGS) entry which is preliminary data.</text>
</comment>
<organism evidence="11 12">
    <name type="scientific">Candidatus Aeolococcus gillhamiae</name>
    <dbReference type="NCBI Taxonomy" id="3127015"/>
    <lineage>
        <taxon>Bacteria</taxon>
        <taxon>Bacillati</taxon>
        <taxon>Candidatus Dormiibacterota</taxon>
        <taxon>Candidatus Dormibacteria</taxon>
        <taxon>Candidatus Aeolococcales</taxon>
        <taxon>Candidatus Aeolococcaceae</taxon>
        <taxon>Candidatus Aeolococcus</taxon>
    </lineage>
</organism>
<feature type="binding site" evidence="8">
    <location>
        <position position="131"/>
    </location>
    <ligand>
        <name>L-histidine</name>
        <dbReference type="ChEBI" id="CHEBI:57595"/>
    </ligand>
</feature>
<feature type="domain" description="Aminoacyl-transfer RNA synthetases class-II family profile" evidence="9">
    <location>
        <begin position="34"/>
        <end position="323"/>
    </location>
</feature>
<keyword evidence="5 7" id="KW-0030">Aminoacyl-tRNA synthetase</keyword>
<accession>A0A2W5ZEI4</accession>
<dbReference type="GO" id="GO:0004821">
    <property type="term" value="F:histidine-tRNA ligase activity"/>
    <property type="evidence" value="ECO:0007669"/>
    <property type="project" value="UniProtKB-UniRule"/>
</dbReference>
<keyword evidence="3 7" id="KW-0547">Nucleotide-binding</keyword>
<gene>
    <name evidence="7" type="primary">hisS</name>
    <name evidence="11" type="ORF">DLM65_06380</name>
    <name evidence="10" type="ORF">JF886_12345</name>
</gene>
<keyword evidence="2 7" id="KW-0963">Cytoplasm</keyword>
<name>A0A2W5ZEI4_9BACT</name>
<evidence type="ECO:0000256" key="7">
    <source>
        <dbReference type="HAMAP-Rule" id="MF_00127"/>
    </source>
</evidence>
<dbReference type="SUPFAM" id="SSF52954">
    <property type="entry name" value="Class II aaRS ABD-related"/>
    <property type="match status" value="1"/>
</dbReference>
<dbReference type="InterPro" id="IPR004154">
    <property type="entry name" value="Anticodon-bd"/>
</dbReference>
<dbReference type="HAMAP" id="MF_00127">
    <property type="entry name" value="His_tRNA_synth"/>
    <property type="match status" value="1"/>
</dbReference>
<feature type="binding site" evidence="8">
    <location>
        <begin position="82"/>
        <end position="84"/>
    </location>
    <ligand>
        <name>L-histidine</name>
        <dbReference type="ChEBI" id="CHEBI:57595"/>
    </ligand>
</feature>
<feature type="binding site" evidence="8">
    <location>
        <position position="256"/>
    </location>
    <ligand>
        <name>L-histidine</name>
        <dbReference type="ChEBI" id="CHEBI:57595"/>
    </ligand>
</feature>
<comment type="subcellular location">
    <subcellularLocation>
        <location evidence="7">Cytoplasm</location>
    </subcellularLocation>
</comment>
<keyword evidence="4 7" id="KW-0067">ATP-binding</keyword>
<dbReference type="InterPro" id="IPR036621">
    <property type="entry name" value="Anticodon-bd_dom_sf"/>
</dbReference>
<dbReference type="GO" id="GO:0006427">
    <property type="term" value="P:histidyl-tRNA aminoacylation"/>
    <property type="evidence" value="ECO:0007669"/>
    <property type="project" value="UniProtKB-UniRule"/>
</dbReference>
<proteinExistence type="inferred from homology"/>
<dbReference type="EC" id="6.1.1.21" evidence="7"/>